<dbReference type="SUPFAM" id="SSF51419">
    <property type="entry name" value="PLP-binding barrel"/>
    <property type="match status" value="1"/>
</dbReference>
<comment type="subunit">
    <text evidence="5">Homodimer.</text>
</comment>
<keyword evidence="2 5" id="KW-0210">Decarboxylase</keyword>
<feature type="binding site" evidence="5">
    <location>
        <position position="335"/>
    </location>
    <ligand>
        <name>substrate</name>
    </ligand>
</feature>
<feature type="active site" description="Proton donor" evidence="7">
    <location>
        <position position="362"/>
    </location>
</feature>
<keyword evidence="4 5" id="KW-0456">Lyase</keyword>
<feature type="binding site" evidence="5">
    <location>
        <position position="363"/>
    </location>
    <ligand>
        <name>substrate</name>
    </ligand>
</feature>
<dbReference type="PANTHER" id="PTHR43727:SF2">
    <property type="entry name" value="GROUP IV DECARBOXYLASE"/>
    <property type="match status" value="1"/>
</dbReference>
<keyword evidence="3 5" id="KW-0663">Pyridoxal phosphate</keyword>
<evidence type="ECO:0000313" key="10">
    <source>
        <dbReference type="EMBL" id="RLL10352.1"/>
    </source>
</evidence>
<dbReference type="Gene3D" id="3.20.20.10">
    <property type="entry name" value="Alanine racemase"/>
    <property type="match status" value="1"/>
</dbReference>
<dbReference type="CDD" id="cd06828">
    <property type="entry name" value="PLPDE_III_DapDC"/>
    <property type="match status" value="1"/>
</dbReference>
<comment type="cofactor">
    <cofactor evidence="1 5 7 8">
        <name>pyridoxal 5'-phosphate</name>
        <dbReference type="ChEBI" id="CHEBI:597326"/>
    </cofactor>
</comment>
<feature type="domain" description="Orn/DAP/Arg decarboxylase 2 N-terminal" evidence="9">
    <location>
        <begin position="39"/>
        <end position="297"/>
    </location>
</feature>
<evidence type="ECO:0000256" key="3">
    <source>
        <dbReference type="ARBA" id="ARBA00022898"/>
    </source>
</evidence>
<organism evidence="10 11">
    <name type="scientific">Anaerotruncus massiliensis</name>
    <name type="common">ex Liu et al. 2021</name>
    <dbReference type="NCBI Taxonomy" id="2321404"/>
    <lineage>
        <taxon>Bacteria</taxon>
        <taxon>Bacillati</taxon>
        <taxon>Bacillota</taxon>
        <taxon>Clostridia</taxon>
        <taxon>Eubacteriales</taxon>
        <taxon>Oscillospiraceae</taxon>
        <taxon>Anaerotruncus</taxon>
    </lineage>
</organism>
<evidence type="ECO:0000256" key="8">
    <source>
        <dbReference type="RuleBase" id="RU003738"/>
    </source>
</evidence>
<comment type="similarity">
    <text evidence="5">Belongs to the Orn/Lys/Arg decarboxylase class-II family. LysA subfamily.</text>
</comment>
<evidence type="ECO:0000256" key="5">
    <source>
        <dbReference type="HAMAP-Rule" id="MF_02120"/>
    </source>
</evidence>
<dbReference type="InterPro" id="IPR009006">
    <property type="entry name" value="Ala_racemase/Decarboxylase_C"/>
</dbReference>
<feature type="binding site" evidence="5">
    <location>
        <position position="249"/>
    </location>
    <ligand>
        <name>pyridoxal 5'-phosphate</name>
        <dbReference type="ChEBI" id="CHEBI:597326"/>
    </ligand>
</feature>
<reference evidence="10 11" key="1">
    <citation type="submission" date="2018-10" db="EMBL/GenBank/DDBJ databases">
        <title>Anaerotruncus faecis sp. nov., isolated from human feces.</title>
        <authorList>
            <person name="Wang Y.-J."/>
        </authorList>
    </citation>
    <scope>NUCLEOTIDE SEQUENCE [LARGE SCALE GENOMIC DNA]</scope>
    <source>
        <strain evidence="10 11">22A2-44</strain>
    </source>
</reference>
<dbReference type="SUPFAM" id="SSF50621">
    <property type="entry name" value="Alanine racemase C-terminal domain-like"/>
    <property type="match status" value="1"/>
</dbReference>
<dbReference type="RefSeq" id="WP_101549756.1">
    <property type="nucleotide sequence ID" value="NZ_DBFBJK010000445.1"/>
</dbReference>
<dbReference type="GO" id="GO:0009089">
    <property type="term" value="P:lysine biosynthetic process via diaminopimelate"/>
    <property type="evidence" value="ECO:0007669"/>
    <property type="project" value="UniProtKB-UniRule"/>
</dbReference>
<dbReference type="InterPro" id="IPR000183">
    <property type="entry name" value="Orn/DAP/Arg_de-COase"/>
</dbReference>
<evidence type="ECO:0000259" key="9">
    <source>
        <dbReference type="Pfam" id="PF02784"/>
    </source>
</evidence>
<evidence type="ECO:0000313" key="11">
    <source>
        <dbReference type="Proteomes" id="UP000276301"/>
    </source>
</evidence>
<accession>A0A498CNF8</accession>
<dbReference type="PRINTS" id="PR01181">
    <property type="entry name" value="DAPDCRBXLASE"/>
</dbReference>
<feature type="binding site" evidence="5">
    <location>
        <position position="391"/>
    </location>
    <ligand>
        <name>pyridoxal 5'-phosphate</name>
        <dbReference type="ChEBI" id="CHEBI:597326"/>
    </ligand>
</feature>
<name>A0A498CNF8_9FIRM</name>
<dbReference type="GO" id="GO:0008836">
    <property type="term" value="F:diaminopimelate decarboxylase activity"/>
    <property type="evidence" value="ECO:0007669"/>
    <property type="project" value="UniProtKB-UniRule"/>
</dbReference>
<evidence type="ECO:0000256" key="6">
    <source>
        <dbReference type="NCBIfam" id="TIGR01048"/>
    </source>
</evidence>
<sequence length="433" mass="47565">MFVSDCLGLNALGHLTIGGRDTVELAQTYGTPLYVMDEDEIRRACESYRESVNRYYGGRGLVTYASKAFCCKAVCRIVAEEGLGLDVVSGGELYTAKSVGFPPERIFFHGNNKTVQELIEALEYGVGTIVVDNFDELMLLDQLAVSRGKVAEILFRIKPGIDAHTHDFVRTGQIDSKFGLALETGEAMEAVRQAVGMKGVRLKGVHCHIGSQIFDIEPFEHAAEVMLGFMADVKAETGRELEILDLGGGFGIKYLPEHDPVQYDRYMQRVAGAVERTCKARGLRTPFIVIEPGRSIVGPAGLTLYTAGAVKEIPGVRTYLSVDGGMGDNPRYILYQAPYEAMVANRAAEPKTRTVTLAGRCCESGDLIGEHMQMQEARAGDIIAVLATGAYNYAMASNYNRIPRPPVVMLREGRARVVVRRESYEDLVRNDED</sequence>
<dbReference type="AlphaFoldDB" id="A0A498CNF8"/>
<dbReference type="EC" id="4.1.1.20" evidence="5 6"/>
<evidence type="ECO:0000256" key="1">
    <source>
        <dbReference type="ARBA" id="ARBA00001933"/>
    </source>
</evidence>
<proteinExistence type="inferred from homology"/>
<gene>
    <name evidence="5 10" type="primary">lysA</name>
    <name evidence="10" type="ORF">D4A47_08840</name>
</gene>
<dbReference type="InterPro" id="IPR002986">
    <property type="entry name" value="DAP_deCOOHase_LysA"/>
</dbReference>
<dbReference type="FunFam" id="3.20.20.10:FF:000003">
    <property type="entry name" value="Diaminopimelate decarboxylase"/>
    <property type="match status" value="1"/>
</dbReference>
<dbReference type="InterPro" id="IPR029066">
    <property type="entry name" value="PLP-binding_barrel"/>
</dbReference>
<feature type="binding site" evidence="5">
    <location>
        <begin position="291"/>
        <end position="294"/>
    </location>
    <ligand>
        <name>pyridoxal 5'-phosphate</name>
        <dbReference type="ChEBI" id="CHEBI:597326"/>
    </ligand>
</feature>
<dbReference type="PRINTS" id="PR01179">
    <property type="entry name" value="ODADCRBXLASE"/>
</dbReference>
<comment type="catalytic activity">
    <reaction evidence="5 8">
        <text>meso-2,6-diaminopimelate + H(+) = L-lysine + CO2</text>
        <dbReference type="Rhea" id="RHEA:15101"/>
        <dbReference type="ChEBI" id="CHEBI:15378"/>
        <dbReference type="ChEBI" id="CHEBI:16526"/>
        <dbReference type="ChEBI" id="CHEBI:32551"/>
        <dbReference type="ChEBI" id="CHEBI:57791"/>
        <dbReference type="EC" id="4.1.1.20"/>
    </reaction>
</comment>
<feature type="modified residue" description="N6-(pyridoxal phosphate)lysine" evidence="5 7">
    <location>
        <position position="67"/>
    </location>
</feature>
<keyword evidence="11" id="KW-1185">Reference proteome</keyword>
<evidence type="ECO:0000256" key="2">
    <source>
        <dbReference type="ARBA" id="ARBA00022793"/>
    </source>
</evidence>
<keyword evidence="5 8" id="KW-0457">Lysine biosynthesis</keyword>
<dbReference type="HAMAP" id="MF_02120">
    <property type="entry name" value="LysA"/>
    <property type="match status" value="1"/>
</dbReference>
<protein>
    <recommendedName>
        <fullName evidence="5 6">Diaminopimelate decarboxylase</fullName>
        <shortName evidence="5">DAP decarboxylase</shortName>
        <shortName evidence="5">DAPDC</shortName>
        <ecNumber evidence="5 6">4.1.1.20</ecNumber>
    </recommendedName>
</protein>
<feature type="binding site" evidence="5">
    <location>
        <position position="391"/>
    </location>
    <ligand>
        <name>substrate</name>
    </ligand>
</feature>
<comment type="pathway">
    <text evidence="5 8">Amino-acid biosynthesis; L-lysine biosynthesis via DAP pathway; L-lysine from DL-2,6-diaminopimelate: step 1/1.</text>
</comment>
<dbReference type="Pfam" id="PF02784">
    <property type="entry name" value="Orn_Arg_deC_N"/>
    <property type="match status" value="1"/>
</dbReference>
<dbReference type="InterPro" id="IPR022644">
    <property type="entry name" value="De-COase2_N"/>
</dbReference>
<evidence type="ECO:0000256" key="7">
    <source>
        <dbReference type="PIRSR" id="PIRSR600183-50"/>
    </source>
</evidence>
<dbReference type="EMBL" id="RCHT01000014">
    <property type="protein sequence ID" value="RLL10352.1"/>
    <property type="molecule type" value="Genomic_DNA"/>
</dbReference>
<dbReference type="PROSITE" id="PS00879">
    <property type="entry name" value="ODR_DC_2_2"/>
    <property type="match status" value="1"/>
</dbReference>
<comment type="function">
    <text evidence="5">Specifically catalyzes the decarboxylation of meso-diaminopimelate (meso-DAP) to L-lysine.</text>
</comment>
<dbReference type="Proteomes" id="UP000276301">
    <property type="component" value="Unassembled WGS sequence"/>
</dbReference>
<evidence type="ECO:0000256" key="4">
    <source>
        <dbReference type="ARBA" id="ARBA00023239"/>
    </source>
</evidence>
<dbReference type="UniPathway" id="UPA00034">
    <property type="reaction ID" value="UER00027"/>
</dbReference>
<keyword evidence="5" id="KW-0028">Amino-acid biosynthesis</keyword>
<dbReference type="Gene3D" id="2.40.37.10">
    <property type="entry name" value="Lyase, Ornithine Decarboxylase, Chain A, domain 1"/>
    <property type="match status" value="1"/>
</dbReference>
<comment type="caution">
    <text evidence="10">The sequence shown here is derived from an EMBL/GenBank/DDBJ whole genome shotgun (WGS) entry which is preliminary data.</text>
</comment>
<feature type="binding site" evidence="5">
    <location>
        <position position="294"/>
    </location>
    <ligand>
        <name>substrate</name>
    </ligand>
</feature>
<dbReference type="PANTHER" id="PTHR43727">
    <property type="entry name" value="DIAMINOPIMELATE DECARBOXYLASE"/>
    <property type="match status" value="1"/>
</dbReference>
<dbReference type="InterPro" id="IPR022657">
    <property type="entry name" value="De-COase2_CS"/>
</dbReference>
<dbReference type="NCBIfam" id="TIGR01048">
    <property type="entry name" value="lysA"/>
    <property type="match status" value="1"/>
</dbReference>
<feature type="binding site" evidence="5">
    <location>
        <position position="331"/>
    </location>
    <ligand>
        <name>substrate</name>
    </ligand>
</feature>
<dbReference type="GO" id="GO:0030170">
    <property type="term" value="F:pyridoxal phosphate binding"/>
    <property type="evidence" value="ECO:0007669"/>
    <property type="project" value="UniProtKB-UniRule"/>
</dbReference>